<dbReference type="OrthoDB" id="541755at2759"/>
<evidence type="ECO:0000313" key="2">
    <source>
        <dbReference type="Proteomes" id="UP000650467"/>
    </source>
</evidence>
<dbReference type="AlphaFoldDB" id="A0A835T4X9"/>
<sequence length="289" mass="31073">MEQIDITLVSDLARALNLDAASELNAASAFTQAKPGLRAYIRGQSLQSKQVELLTQLMQDVGRKRDQPGRGAPTGTAEGRARIPVIARYFITDAKGARCFTPLFNRILATYCHGSHSSLQVGQEIEVLVNDSTPEKQRRVKARVFGLHKGLRVLFCSTAEPIDAPSLDISVRAAEPYIILGCSDMSQAEPFSTSHGSISTTTPDICGFIRGDTAALSGEWGGGCFAAETGKLVAMTVGADTKHGDRAVLLLVSALLALLLDKHMEEMEELMPDMFLSRGGFATTDEQSS</sequence>
<name>A0A835T4X9_CHLIN</name>
<evidence type="ECO:0000313" key="1">
    <source>
        <dbReference type="EMBL" id="KAG2437461.1"/>
    </source>
</evidence>
<dbReference type="EMBL" id="JAEHOC010000011">
    <property type="protein sequence ID" value="KAG2437461.1"/>
    <property type="molecule type" value="Genomic_DNA"/>
</dbReference>
<proteinExistence type="predicted"/>
<accession>A0A835T4X9</accession>
<reference evidence="1" key="1">
    <citation type="journal article" date="2020" name="bioRxiv">
        <title>Comparative genomics of Chlamydomonas.</title>
        <authorList>
            <person name="Craig R.J."/>
            <person name="Hasan A.R."/>
            <person name="Ness R.W."/>
            <person name="Keightley P.D."/>
        </authorList>
    </citation>
    <scope>NUCLEOTIDE SEQUENCE</scope>
    <source>
        <strain evidence="1">SAG 7.73</strain>
    </source>
</reference>
<comment type="caution">
    <text evidence="1">The sequence shown here is derived from an EMBL/GenBank/DDBJ whole genome shotgun (WGS) entry which is preliminary data.</text>
</comment>
<dbReference type="Proteomes" id="UP000650467">
    <property type="component" value="Unassembled WGS sequence"/>
</dbReference>
<organism evidence="1 2">
    <name type="scientific">Chlamydomonas incerta</name>
    <dbReference type="NCBI Taxonomy" id="51695"/>
    <lineage>
        <taxon>Eukaryota</taxon>
        <taxon>Viridiplantae</taxon>
        <taxon>Chlorophyta</taxon>
        <taxon>core chlorophytes</taxon>
        <taxon>Chlorophyceae</taxon>
        <taxon>CS clade</taxon>
        <taxon>Chlamydomonadales</taxon>
        <taxon>Chlamydomonadaceae</taxon>
        <taxon>Chlamydomonas</taxon>
    </lineage>
</organism>
<protein>
    <submittedName>
        <fullName evidence="1">Uncharacterized protein</fullName>
    </submittedName>
</protein>
<keyword evidence="2" id="KW-1185">Reference proteome</keyword>
<gene>
    <name evidence="1" type="ORF">HXX76_006111</name>
</gene>